<dbReference type="AlphaFoldDB" id="A0A151HYS6"/>
<proteinExistence type="predicted"/>
<gene>
    <name evidence="1" type="ORF">ALC53_12937</name>
</gene>
<dbReference type="Proteomes" id="UP000078540">
    <property type="component" value="Unassembled WGS sequence"/>
</dbReference>
<keyword evidence="2" id="KW-1185">Reference proteome</keyword>
<organism evidence="1 2">
    <name type="scientific">Atta colombica</name>
    <dbReference type="NCBI Taxonomy" id="520822"/>
    <lineage>
        <taxon>Eukaryota</taxon>
        <taxon>Metazoa</taxon>
        <taxon>Ecdysozoa</taxon>
        <taxon>Arthropoda</taxon>
        <taxon>Hexapoda</taxon>
        <taxon>Insecta</taxon>
        <taxon>Pterygota</taxon>
        <taxon>Neoptera</taxon>
        <taxon>Endopterygota</taxon>
        <taxon>Hymenoptera</taxon>
        <taxon>Apocrita</taxon>
        <taxon>Aculeata</taxon>
        <taxon>Formicoidea</taxon>
        <taxon>Formicidae</taxon>
        <taxon>Myrmicinae</taxon>
        <taxon>Atta</taxon>
    </lineage>
</organism>
<evidence type="ECO:0000313" key="1">
    <source>
        <dbReference type="EMBL" id="KYM76642.1"/>
    </source>
</evidence>
<reference evidence="1 2" key="1">
    <citation type="submission" date="2015-09" db="EMBL/GenBank/DDBJ databases">
        <title>Atta colombica WGS genome.</title>
        <authorList>
            <person name="Nygaard S."/>
            <person name="Hu H."/>
            <person name="Boomsma J."/>
            <person name="Zhang G."/>
        </authorList>
    </citation>
    <scope>NUCLEOTIDE SEQUENCE [LARGE SCALE GENOMIC DNA]</scope>
    <source>
        <strain evidence="1">Treedump-2</strain>
        <tissue evidence="1">Whole body</tissue>
    </source>
</reference>
<evidence type="ECO:0000313" key="2">
    <source>
        <dbReference type="Proteomes" id="UP000078540"/>
    </source>
</evidence>
<name>A0A151HYS6_9HYME</name>
<dbReference type="EMBL" id="KQ976724">
    <property type="protein sequence ID" value="KYM76642.1"/>
    <property type="molecule type" value="Genomic_DNA"/>
</dbReference>
<accession>A0A151HYS6</accession>
<protein>
    <submittedName>
        <fullName evidence="1">Uncharacterized protein</fullName>
    </submittedName>
</protein>
<sequence>MRHLTGSDITQINCPTGEECDYMRGGDALSISKTSEPPSWTILATVVSFRRERGELTNR</sequence>